<evidence type="ECO:0000256" key="7">
    <source>
        <dbReference type="ARBA" id="ARBA00022741"/>
    </source>
</evidence>
<feature type="domain" description="GHMP kinase N-terminal" evidence="14">
    <location>
        <begin position="115"/>
        <end position="182"/>
    </location>
</feature>
<keyword evidence="7" id="KW-0547">Nucleotide-binding</keyword>
<dbReference type="Gene3D" id="3.30.230.10">
    <property type="match status" value="1"/>
</dbReference>
<evidence type="ECO:0000256" key="4">
    <source>
        <dbReference type="ARBA" id="ARBA00022490"/>
    </source>
</evidence>
<dbReference type="PANTHER" id="PTHR43290:SF2">
    <property type="entry name" value="MEVALONATE KINASE"/>
    <property type="match status" value="1"/>
</dbReference>
<dbReference type="GO" id="GO:0005524">
    <property type="term" value="F:ATP binding"/>
    <property type="evidence" value="ECO:0007669"/>
    <property type="project" value="UniProtKB-KW"/>
</dbReference>
<dbReference type="InterPro" id="IPR036554">
    <property type="entry name" value="GHMP_kinase_C_sf"/>
</dbReference>
<keyword evidence="9" id="KW-0067">ATP-binding</keyword>
<evidence type="ECO:0000256" key="13">
    <source>
        <dbReference type="SAM" id="MobiDB-lite"/>
    </source>
</evidence>
<keyword evidence="5" id="KW-0444">Lipid biosynthesis</keyword>
<keyword evidence="17" id="KW-1185">Reference proteome</keyword>
<dbReference type="EMBL" id="VHQG01000005">
    <property type="protein sequence ID" value="TPW74093.1"/>
    <property type="molecule type" value="Genomic_DNA"/>
</dbReference>
<dbReference type="RefSeq" id="WP_141164672.1">
    <property type="nucleotide sequence ID" value="NZ_VHQG01000005.1"/>
</dbReference>
<evidence type="ECO:0000256" key="12">
    <source>
        <dbReference type="ARBA" id="ARBA00029438"/>
    </source>
</evidence>
<organism evidence="16 17">
    <name type="scientific">Schumannella soli</name>
    <dbReference type="NCBI Taxonomy" id="2590779"/>
    <lineage>
        <taxon>Bacteria</taxon>
        <taxon>Bacillati</taxon>
        <taxon>Actinomycetota</taxon>
        <taxon>Actinomycetes</taxon>
        <taxon>Micrococcales</taxon>
        <taxon>Microbacteriaceae</taxon>
        <taxon>Schumannella</taxon>
    </lineage>
</organism>
<dbReference type="Proteomes" id="UP000316252">
    <property type="component" value="Unassembled WGS sequence"/>
</dbReference>
<evidence type="ECO:0000259" key="15">
    <source>
        <dbReference type="Pfam" id="PF08544"/>
    </source>
</evidence>
<dbReference type="EC" id="2.7.1.36" evidence="3"/>
<evidence type="ECO:0000259" key="14">
    <source>
        <dbReference type="Pfam" id="PF00288"/>
    </source>
</evidence>
<feature type="domain" description="GHMP kinase C-terminal" evidence="15">
    <location>
        <begin position="260"/>
        <end position="333"/>
    </location>
</feature>
<evidence type="ECO:0000256" key="9">
    <source>
        <dbReference type="ARBA" id="ARBA00022840"/>
    </source>
</evidence>
<dbReference type="PROSITE" id="PS00627">
    <property type="entry name" value="GHMP_KINASES_ATP"/>
    <property type="match status" value="1"/>
</dbReference>
<evidence type="ECO:0000256" key="1">
    <source>
        <dbReference type="ARBA" id="ARBA00004496"/>
    </source>
</evidence>
<evidence type="ECO:0000256" key="10">
    <source>
        <dbReference type="ARBA" id="ARBA00022842"/>
    </source>
</evidence>
<sequence length="379" mass="37508">MHHISDPRGADSGAADTASSPASSGSESSAPTPRSARTHGKTILLGEHAVLYGAPAIALPVAELGVVATVTPLALGAESRIDSRVYSGPLADAPERLEPVLAALRGTLAARSALTAPEPPPLHLRIDSDIPVARGLGSSAAVAGAVVDAVAAVFGATLDPETRFALVQASERIAHGTASGLDARTTISTAPIWFDHGVGRPTSVGAELAFVIADTGVASGTREAVGAVRERHAVDPAAVEGPVGRIAALTGAGRGLLASGDAIGLGATLDAVQSELQQLDVSSAELDRLIDRARATGALGAKLTGGGRGGCLLALAADAAHATELAATLRTAGAASTWTVRLPATSVEGVAPNTSGDDAAGGTAPAAAPTTMPDPEDER</sequence>
<dbReference type="InterPro" id="IPR014721">
    <property type="entry name" value="Ribsml_uS5_D2-typ_fold_subgr"/>
</dbReference>
<reference evidence="16 17" key="1">
    <citation type="submission" date="2019-06" db="EMBL/GenBank/DDBJ databases">
        <authorList>
            <person name="Li F."/>
        </authorList>
    </citation>
    <scope>NUCLEOTIDE SEQUENCE [LARGE SCALE GENOMIC DNA]</scope>
    <source>
        <strain evidence="16 17">10F1D-1</strain>
    </source>
</reference>
<dbReference type="InterPro" id="IPR020568">
    <property type="entry name" value="Ribosomal_Su5_D2-typ_SF"/>
</dbReference>
<feature type="compositionally biased region" description="Low complexity" evidence="13">
    <location>
        <begin position="356"/>
        <end position="373"/>
    </location>
</feature>
<dbReference type="Pfam" id="PF08544">
    <property type="entry name" value="GHMP_kinases_C"/>
    <property type="match status" value="1"/>
</dbReference>
<dbReference type="UniPathway" id="UPA00057">
    <property type="reaction ID" value="UER00098"/>
</dbReference>
<evidence type="ECO:0000256" key="3">
    <source>
        <dbReference type="ARBA" id="ARBA00012103"/>
    </source>
</evidence>
<evidence type="ECO:0000256" key="8">
    <source>
        <dbReference type="ARBA" id="ARBA00022777"/>
    </source>
</evidence>
<protein>
    <recommendedName>
        <fullName evidence="3">mevalonate kinase</fullName>
        <ecNumber evidence="3">2.7.1.36</ecNumber>
    </recommendedName>
</protein>
<dbReference type="SUPFAM" id="SSF54211">
    <property type="entry name" value="Ribosomal protein S5 domain 2-like"/>
    <property type="match status" value="1"/>
</dbReference>
<gene>
    <name evidence="16" type="primary">mvk</name>
    <name evidence="16" type="ORF">FJ657_15735</name>
</gene>
<dbReference type="GO" id="GO:0005829">
    <property type="term" value="C:cytosol"/>
    <property type="evidence" value="ECO:0007669"/>
    <property type="project" value="TreeGrafter"/>
</dbReference>
<evidence type="ECO:0000313" key="16">
    <source>
        <dbReference type="EMBL" id="TPW74093.1"/>
    </source>
</evidence>
<keyword evidence="6 16" id="KW-0808">Transferase</keyword>
<name>A0A506XWT6_9MICO</name>
<keyword evidence="10" id="KW-0460">Magnesium</keyword>
<accession>A0A506XWT6</accession>
<dbReference type="GO" id="GO:0004496">
    <property type="term" value="F:mevalonate kinase activity"/>
    <property type="evidence" value="ECO:0007669"/>
    <property type="project" value="UniProtKB-EC"/>
</dbReference>
<dbReference type="PANTHER" id="PTHR43290">
    <property type="entry name" value="MEVALONATE KINASE"/>
    <property type="match status" value="1"/>
</dbReference>
<dbReference type="NCBIfam" id="TIGR00549">
    <property type="entry name" value="mevalon_kin"/>
    <property type="match status" value="1"/>
</dbReference>
<dbReference type="OrthoDB" id="9764892at2"/>
<dbReference type="Pfam" id="PF00288">
    <property type="entry name" value="GHMP_kinases_N"/>
    <property type="match status" value="1"/>
</dbReference>
<comment type="pathway">
    <text evidence="12">Isoprenoid biosynthesis; isopentenyl diphosphate biosynthesis via mevalonate pathway; isopentenyl diphosphate from (R)-mevalonate: step 1/3.</text>
</comment>
<feature type="region of interest" description="Disordered" evidence="13">
    <location>
        <begin position="348"/>
        <end position="379"/>
    </location>
</feature>
<evidence type="ECO:0000256" key="11">
    <source>
        <dbReference type="ARBA" id="ARBA00023098"/>
    </source>
</evidence>
<proteinExistence type="inferred from homology"/>
<dbReference type="AlphaFoldDB" id="A0A506XWT6"/>
<keyword evidence="11" id="KW-0443">Lipid metabolism</keyword>
<evidence type="ECO:0000256" key="2">
    <source>
        <dbReference type="ARBA" id="ARBA00006495"/>
    </source>
</evidence>
<comment type="caution">
    <text evidence="16">The sequence shown here is derived from an EMBL/GenBank/DDBJ whole genome shotgun (WGS) entry which is preliminary data.</text>
</comment>
<keyword evidence="8 16" id="KW-0418">Kinase</keyword>
<dbReference type="GO" id="GO:0019287">
    <property type="term" value="P:isopentenyl diphosphate biosynthetic process, mevalonate pathway"/>
    <property type="evidence" value="ECO:0007669"/>
    <property type="project" value="UniProtKB-UniPathway"/>
</dbReference>
<evidence type="ECO:0000256" key="6">
    <source>
        <dbReference type="ARBA" id="ARBA00022679"/>
    </source>
</evidence>
<keyword evidence="4" id="KW-0963">Cytoplasm</keyword>
<comment type="similarity">
    <text evidence="2">Belongs to the GHMP kinase family. Mevalonate kinase subfamily.</text>
</comment>
<dbReference type="PRINTS" id="PR00959">
    <property type="entry name" value="MEVGALKINASE"/>
</dbReference>
<dbReference type="SUPFAM" id="SSF55060">
    <property type="entry name" value="GHMP Kinase, C-terminal domain"/>
    <property type="match status" value="1"/>
</dbReference>
<comment type="subcellular location">
    <subcellularLocation>
        <location evidence="1">Cytoplasm</location>
    </subcellularLocation>
</comment>
<dbReference type="InterPro" id="IPR006203">
    <property type="entry name" value="GHMP_knse_ATP-bd_CS"/>
</dbReference>
<dbReference type="InterPro" id="IPR013750">
    <property type="entry name" value="GHMP_kinase_C_dom"/>
</dbReference>
<dbReference type="InterPro" id="IPR006205">
    <property type="entry name" value="Mev_gal_kin"/>
</dbReference>
<feature type="compositionally biased region" description="Low complexity" evidence="13">
    <location>
        <begin position="10"/>
        <end position="35"/>
    </location>
</feature>
<feature type="region of interest" description="Disordered" evidence="13">
    <location>
        <begin position="1"/>
        <end position="37"/>
    </location>
</feature>
<dbReference type="Gene3D" id="3.30.70.890">
    <property type="entry name" value="GHMP kinase, C-terminal domain"/>
    <property type="match status" value="1"/>
</dbReference>
<evidence type="ECO:0000256" key="5">
    <source>
        <dbReference type="ARBA" id="ARBA00022516"/>
    </source>
</evidence>
<evidence type="ECO:0000313" key="17">
    <source>
        <dbReference type="Proteomes" id="UP000316252"/>
    </source>
</evidence>
<dbReference type="InterPro" id="IPR006204">
    <property type="entry name" value="GHMP_kinase_N_dom"/>
</dbReference>